<name>A0A1L9RKV1_ASPWE</name>
<dbReference type="VEuPathDB" id="FungiDB:ASPWEDRAFT_28142"/>
<dbReference type="SUPFAM" id="SSF48403">
    <property type="entry name" value="Ankyrin repeat"/>
    <property type="match status" value="1"/>
</dbReference>
<accession>A0A1L9RKV1</accession>
<protein>
    <recommendedName>
        <fullName evidence="3">Fungal N-terminal domain-containing protein</fullName>
    </recommendedName>
</protein>
<dbReference type="AlphaFoldDB" id="A0A1L9RKV1"/>
<evidence type="ECO:0000313" key="1">
    <source>
        <dbReference type="EMBL" id="OJJ35513.1"/>
    </source>
</evidence>
<reference evidence="2" key="1">
    <citation type="journal article" date="2017" name="Genome Biol.">
        <title>Comparative genomics reveals high biological diversity and specific adaptations in the industrially and medically important fungal genus Aspergillus.</title>
        <authorList>
            <person name="de Vries R.P."/>
            <person name="Riley R."/>
            <person name="Wiebenga A."/>
            <person name="Aguilar-Osorio G."/>
            <person name="Amillis S."/>
            <person name="Uchima C.A."/>
            <person name="Anderluh G."/>
            <person name="Asadollahi M."/>
            <person name="Askin M."/>
            <person name="Barry K."/>
            <person name="Battaglia E."/>
            <person name="Bayram O."/>
            <person name="Benocci T."/>
            <person name="Braus-Stromeyer S.A."/>
            <person name="Caldana C."/>
            <person name="Canovas D."/>
            <person name="Cerqueira G.C."/>
            <person name="Chen F."/>
            <person name="Chen W."/>
            <person name="Choi C."/>
            <person name="Clum A."/>
            <person name="Dos Santos R.A."/>
            <person name="Damasio A.R."/>
            <person name="Diallinas G."/>
            <person name="Emri T."/>
            <person name="Fekete E."/>
            <person name="Flipphi M."/>
            <person name="Freyberg S."/>
            <person name="Gallo A."/>
            <person name="Gournas C."/>
            <person name="Habgood R."/>
            <person name="Hainaut M."/>
            <person name="Harispe M.L."/>
            <person name="Henrissat B."/>
            <person name="Hilden K.S."/>
            <person name="Hope R."/>
            <person name="Hossain A."/>
            <person name="Karabika E."/>
            <person name="Karaffa L."/>
            <person name="Karanyi Z."/>
            <person name="Krasevec N."/>
            <person name="Kuo A."/>
            <person name="Kusch H."/>
            <person name="LaButti K."/>
            <person name="Lagendijk E.L."/>
            <person name="Lapidus A."/>
            <person name="Levasseur A."/>
            <person name="Lindquist E."/>
            <person name="Lipzen A."/>
            <person name="Logrieco A.F."/>
            <person name="MacCabe A."/>
            <person name="Maekelae M.R."/>
            <person name="Malavazi I."/>
            <person name="Melin P."/>
            <person name="Meyer V."/>
            <person name="Mielnichuk N."/>
            <person name="Miskei M."/>
            <person name="Molnar A.P."/>
            <person name="Mule G."/>
            <person name="Ngan C.Y."/>
            <person name="Orejas M."/>
            <person name="Orosz E."/>
            <person name="Ouedraogo J.P."/>
            <person name="Overkamp K.M."/>
            <person name="Park H.-S."/>
            <person name="Perrone G."/>
            <person name="Piumi F."/>
            <person name="Punt P.J."/>
            <person name="Ram A.F."/>
            <person name="Ramon A."/>
            <person name="Rauscher S."/>
            <person name="Record E."/>
            <person name="Riano-Pachon D.M."/>
            <person name="Robert V."/>
            <person name="Roehrig J."/>
            <person name="Ruller R."/>
            <person name="Salamov A."/>
            <person name="Salih N.S."/>
            <person name="Samson R.A."/>
            <person name="Sandor E."/>
            <person name="Sanguinetti M."/>
            <person name="Schuetze T."/>
            <person name="Sepcic K."/>
            <person name="Shelest E."/>
            <person name="Sherlock G."/>
            <person name="Sophianopoulou V."/>
            <person name="Squina F.M."/>
            <person name="Sun H."/>
            <person name="Susca A."/>
            <person name="Todd R.B."/>
            <person name="Tsang A."/>
            <person name="Unkles S.E."/>
            <person name="van de Wiele N."/>
            <person name="van Rossen-Uffink D."/>
            <person name="Oliveira J.V."/>
            <person name="Vesth T.C."/>
            <person name="Visser J."/>
            <person name="Yu J.-H."/>
            <person name="Zhou M."/>
            <person name="Andersen M.R."/>
            <person name="Archer D.B."/>
            <person name="Baker S.E."/>
            <person name="Benoit I."/>
            <person name="Brakhage A.A."/>
            <person name="Braus G.H."/>
            <person name="Fischer R."/>
            <person name="Frisvad J.C."/>
            <person name="Goldman G.H."/>
            <person name="Houbraken J."/>
            <person name="Oakley B."/>
            <person name="Pocsi I."/>
            <person name="Scazzocchio C."/>
            <person name="Seiboth B."/>
            <person name="vanKuyk P.A."/>
            <person name="Wortman J."/>
            <person name="Dyer P.S."/>
            <person name="Grigoriev I.V."/>
        </authorList>
    </citation>
    <scope>NUCLEOTIDE SEQUENCE [LARGE SCALE GENOMIC DNA]</scope>
    <source>
        <strain evidence="2">DTO 134E9</strain>
    </source>
</reference>
<dbReference type="Proteomes" id="UP000184383">
    <property type="component" value="Unassembled WGS sequence"/>
</dbReference>
<dbReference type="InterPro" id="IPR036770">
    <property type="entry name" value="Ankyrin_rpt-contain_sf"/>
</dbReference>
<proteinExistence type="predicted"/>
<keyword evidence="2" id="KW-1185">Reference proteome</keyword>
<dbReference type="Gene3D" id="1.25.40.20">
    <property type="entry name" value="Ankyrin repeat-containing domain"/>
    <property type="match status" value="1"/>
</dbReference>
<dbReference type="RefSeq" id="XP_040689189.1">
    <property type="nucleotide sequence ID" value="XM_040833095.1"/>
</dbReference>
<evidence type="ECO:0008006" key="3">
    <source>
        <dbReference type="Google" id="ProtNLM"/>
    </source>
</evidence>
<dbReference type="GeneID" id="63748943"/>
<gene>
    <name evidence="1" type="ORF">ASPWEDRAFT_28142</name>
</gene>
<dbReference type="OrthoDB" id="1577640at2759"/>
<evidence type="ECO:0000313" key="2">
    <source>
        <dbReference type="Proteomes" id="UP000184383"/>
    </source>
</evidence>
<organism evidence="1 2">
    <name type="scientific">Aspergillus wentii DTO 134E9</name>
    <dbReference type="NCBI Taxonomy" id="1073089"/>
    <lineage>
        <taxon>Eukaryota</taxon>
        <taxon>Fungi</taxon>
        <taxon>Dikarya</taxon>
        <taxon>Ascomycota</taxon>
        <taxon>Pezizomycotina</taxon>
        <taxon>Eurotiomycetes</taxon>
        <taxon>Eurotiomycetidae</taxon>
        <taxon>Eurotiales</taxon>
        <taxon>Aspergillaceae</taxon>
        <taxon>Aspergillus</taxon>
        <taxon>Aspergillus subgen. Cremei</taxon>
    </lineage>
</organism>
<dbReference type="EMBL" id="KV878212">
    <property type="protein sequence ID" value="OJJ35513.1"/>
    <property type="molecule type" value="Genomic_DNA"/>
</dbReference>
<sequence>MSDPLSVTASAAGLISLGLETCKGIVKYCDAWRGSDEEIANLTTKAEGLSKTLKHLDRILIETDQIDPEIASDISAKIVANRSWITKLNEKISKCVASSQDNGRIQTTARKAMYPFRRDTLLGMKDILHGLQMNLHTAFLAAQLQQVSALAKQEESIKKIEIINAMILAKIDKFGTEINQMALPFPPQAQPSSYAVQSRTRRCPDTTCLCPQQLDTIYQIHIPSCLFYKSPLSTRVLTKKFTFCSQWLGLSVKAAISFAKGSSGLSISPLLQFQAIVPHDSGAFGIVSRPPPLNEKPEAVARFYDYMIHNLQQLFDERKASPTDRERNGMTLLHAACRIWHNNSLRNPFVPMHQARVIRYLARAGCPINEVSSSGLTALDHLVQFRIDATVKCLIFDLIDSGGLITSRGVIGINLQGMKYYFSKKNEGFLLPNIATAILSHSEADLRNLLDSGCADPNDLVNEATLIQMSADWPKGLRILLEAGADIKSPDSRALSLAIKYDLLDSAKVLVEAGCRLPPHYIADSRSTDMETILIETLVSRRQQLQRLARKMLSKHDQHRLGLSNDCLPDKHSREIYKTLITQDILVDPSLSPCFPGSLFHVPYLKTNQLETLYKAGFRDINSEFLRDTPLMVPIYSHSIQSYLDRALWLIGKGASMHETIPGHKATVTHVLCLYIARAITRPLQDSFSLSKPLWEDFRLSLVAEISRLDQSSRMFLREVFISDHTDDCTCYCSIGGCSPLHMALRYMIQELTSSKLSHGSKNQPQVQHRRICAMFDVFIGEIKGSPEADQKFIRAMTFNGLELTHTCCQVSGFNKLCLKPK</sequence>